<reference evidence="6" key="1">
    <citation type="submission" date="2021-01" db="EMBL/GenBank/DDBJ databases">
        <title>Whole genome shotgun sequence of Rhizocola hellebori NBRC 109834.</title>
        <authorList>
            <person name="Komaki H."/>
            <person name="Tamura T."/>
        </authorList>
    </citation>
    <scope>NUCLEOTIDE SEQUENCE</scope>
    <source>
        <strain evidence="6">NBRC 109834</strain>
    </source>
</reference>
<keyword evidence="5" id="KW-0472">Membrane</keyword>
<evidence type="ECO:0000256" key="2">
    <source>
        <dbReference type="ARBA" id="ARBA00022723"/>
    </source>
</evidence>
<comment type="caution">
    <text evidence="6">The sequence shown here is derived from an EMBL/GenBank/DDBJ whole genome shotgun (WGS) entry which is preliminary data.</text>
</comment>
<organism evidence="6 7">
    <name type="scientific">Rhizocola hellebori</name>
    <dbReference type="NCBI Taxonomy" id="1392758"/>
    <lineage>
        <taxon>Bacteria</taxon>
        <taxon>Bacillati</taxon>
        <taxon>Actinomycetota</taxon>
        <taxon>Actinomycetes</taxon>
        <taxon>Micromonosporales</taxon>
        <taxon>Micromonosporaceae</taxon>
        <taxon>Rhizocola</taxon>
    </lineage>
</organism>
<dbReference type="PANTHER" id="PTHR43344:SF15">
    <property type="entry name" value="PHOSPHOSERINE PHOSPHATASE SERB1"/>
    <property type="match status" value="1"/>
</dbReference>
<dbReference type="Gene3D" id="1.20.1440.100">
    <property type="entry name" value="SG protein - dephosphorylation function"/>
    <property type="match status" value="1"/>
</dbReference>
<keyword evidence="3" id="KW-0378">Hydrolase</keyword>
<dbReference type="Proteomes" id="UP000612899">
    <property type="component" value="Unassembled WGS sequence"/>
</dbReference>
<keyword evidence="4" id="KW-0460">Magnesium</keyword>
<name>A0A8J3QFE8_9ACTN</name>
<dbReference type="PANTHER" id="PTHR43344">
    <property type="entry name" value="PHOSPHOSERINE PHOSPHATASE"/>
    <property type="match status" value="1"/>
</dbReference>
<dbReference type="InterPro" id="IPR050582">
    <property type="entry name" value="HAD-like_SerB"/>
</dbReference>
<keyword evidence="2" id="KW-0479">Metal-binding</keyword>
<dbReference type="RefSeq" id="WP_203912468.1">
    <property type="nucleotide sequence ID" value="NZ_BONY01000054.1"/>
</dbReference>
<dbReference type="NCBIfam" id="TIGR01488">
    <property type="entry name" value="HAD-SF-IB"/>
    <property type="match status" value="1"/>
</dbReference>
<dbReference type="InterPro" id="IPR023214">
    <property type="entry name" value="HAD_sf"/>
</dbReference>
<dbReference type="SUPFAM" id="SSF56784">
    <property type="entry name" value="HAD-like"/>
    <property type="match status" value="1"/>
</dbReference>
<feature type="transmembrane region" description="Helical" evidence="5">
    <location>
        <begin position="250"/>
        <end position="271"/>
    </location>
</feature>
<evidence type="ECO:0000313" key="6">
    <source>
        <dbReference type="EMBL" id="GIH08719.1"/>
    </source>
</evidence>
<dbReference type="InterPro" id="IPR036412">
    <property type="entry name" value="HAD-like_sf"/>
</dbReference>
<dbReference type="AlphaFoldDB" id="A0A8J3QFE8"/>
<keyword evidence="5" id="KW-1133">Transmembrane helix</keyword>
<evidence type="ECO:0000256" key="1">
    <source>
        <dbReference type="ARBA" id="ARBA00009184"/>
    </source>
</evidence>
<evidence type="ECO:0000256" key="3">
    <source>
        <dbReference type="ARBA" id="ARBA00022801"/>
    </source>
</evidence>
<dbReference type="Pfam" id="PF12710">
    <property type="entry name" value="HAD"/>
    <property type="match status" value="1"/>
</dbReference>
<dbReference type="GO" id="GO:0046872">
    <property type="term" value="F:metal ion binding"/>
    <property type="evidence" value="ECO:0007669"/>
    <property type="project" value="UniProtKB-KW"/>
</dbReference>
<dbReference type="EMBL" id="BONY01000054">
    <property type="protein sequence ID" value="GIH08719.1"/>
    <property type="molecule type" value="Genomic_DNA"/>
</dbReference>
<dbReference type="FunFam" id="3.40.50.1000:FF:000025">
    <property type="entry name" value="HAD hydrolase, family IB"/>
    <property type="match status" value="1"/>
</dbReference>
<keyword evidence="7" id="KW-1185">Reference proteome</keyword>
<protein>
    <submittedName>
        <fullName evidence="6">Phosphoserine phosphatase</fullName>
    </submittedName>
</protein>
<keyword evidence="5" id="KW-0812">Transmembrane</keyword>
<dbReference type="NCBIfam" id="TIGR01490">
    <property type="entry name" value="HAD-SF-IB-hyp1"/>
    <property type="match status" value="1"/>
</dbReference>
<gene>
    <name evidence="6" type="primary">serB</name>
    <name evidence="6" type="ORF">Rhe02_67860</name>
</gene>
<dbReference type="CDD" id="cd02612">
    <property type="entry name" value="HAD_PGPPase"/>
    <property type="match status" value="1"/>
</dbReference>
<dbReference type="InterPro" id="IPR006385">
    <property type="entry name" value="HAD_hydro_SerB1"/>
</dbReference>
<evidence type="ECO:0000256" key="4">
    <source>
        <dbReference type="ARBA" id="ARBA00022842"/>
    </source>
</evidence>
<evidence type="ECO:0000256" key="5">
    <source>
        <dbReference type="SAM" id="Phobius"/>
    </source>
</evidence>
<dbReference type="GO" id="GO:0016787">
    <property type="term" value="F:hydrolase activity"/>
    <property type="evidence" value="ECO:0007669"/>
    <property type="project" value="UniProtKB-KW"/>
</dbReference>
<sequence>MAETAGWAAAELEAAMIVPHQPHAAAFFDVDNTMMQGASIYYFARGLAKRRYFTSADLARFALRQLRFRLIASEHAGDITQAREAALAFIEGWKVEDVARLSEEIFDELMADKIWSGTRALADLHLAAGERVWLVTAAPVELGTVIASRLGLTGALGTVAQIRDGHYTGKLVGEMLHGPHKATAIQALAAAEGLDLSRCAAYSDSVNDVPMLSTVGRAVAVNPDSALRRTARENGWEIRDFRTGRKAAKAAVPMAIGAGLVAGAVAGGIALNRKRRRF</sequence>
<accession>A0A8J3QFE8</accession>
<evidence type="ECO:0000313" key="7">
    <source>
        <dbReference type="Proteomes" id="UP000612899"/>
    </source>
</evidence>
<proteinExistence type="inferred from homology"/>
<comment type="similarity">
    <text evidence="1">Belongs to the HAD-like hydrolase superfamily. SerB family.</text>
</comment>
<dbReference type="Gene3D" id="3.40.50.1000">
    <property type="entry name" value="HAD superfamily/HAD-like"/>
    <property type="match status" value="1"/>
</dbReference>